<evidence type="ECO:0000256" key="9">
    <source>
        <dbReference type="RuleBase" id="RU363038"/>
    </source>
</evidence>
<dbReference type="HAMAP" id="MF_00123">
    <property type="entry name" value="Arg_tRNA_synth"/>
    <property type="match status" value="1"/>
</dbReference>
<evidence type="ECO:0000313" key="12">
    <source>
        <dbReference type="EMBL" id="PIR84849.1"/>
    </source>
</evidence>
<dbReference type="GO" id="GO:0005737">
    <property type="term" value="C:cytoplasm"/>
    <property type="evidence" value="ECO:0007669"/>
    <property type="project" value="UniProtKB-SubCell"/>
</dbReference>
<organism evidence="12 13">
    <name type="scientific">Candidatus Kaiserbacteria bacterium CG10_big_fil_rev_8_21_14_0_10_47_16</name>
    <dbReference type="NCBI Taxonomy" id="1974608"/>
    <lineage>
        <taxon>Bacteria</taxon>
        <taxon>Candidatus Kaiseribacteriota</taxon>
    </lineage>
</organism>
<dbReference type="Gene3D" id="3.30.1360.70">
    <property type="entry name" value="Arginyl tRNA synthetase N-terminal domain"/>
    <property type="match status" value="1"/>
</dbReference>
<keyword evidence="5 8" id="KW-0648">Protein biosynthesis</keyword>
<proteinExistence type="inferred from homology"/>
<dbReference type="InterPro" id="IPR005148">
    <property type="entry name" value="Arg-tRNA-synth_N"/>
</dbReference>
<evidence type="ECO:0000256" key="1">
    <source>
        <dbReference type="ARBA" id="ARBA00005594"/>
    </source>
</evidence>
<dbReference type="GO" id="GO:0004814">
    <property type="term" value="F:arginine-tRNA ligase activity"/>
    <property type="evidence" value="ECO:0007669"/>
    <property type="project" value="UniProtKB-UniRule"/>
</dbReference>
<evidence type="ECO:0000256" key="8">
    <source>
        <dbReference type="HAMAP-Rule" id="MF_00123"/>
    </source>
</evidence>
<accession>A0A2H0UEL1</accession>
<evidence type="ECO:0000259" key="10">
    <source>
        <dbReference type="SMART" id="SM00836"/>
    </source>
</evidence>
<dbReference type="Pfam" id="PF05746">
    <property type="entry name" value="DALR_1"/>
    <property type="match status" value="1"/>
</dbReference>
<dbReference type="EC" id="6.1.1.19" evidence="8"/>
<evidence type="ECO:0000256" key="4">
    <source>
        <dbReference type="ARBA" id="ARBA00022840"/>
    </source>
</evidence>
<dbReference type="GO" id="GO:0005524">
    <property type="term" value="F:ATP binding"/>
    <property type="evidence" value="ECO:0007669"/>
    <property type="project" value="UniProtKB-UniRule"/>
</dbReference>
<dbReference type="InterPro" id="IPR035684">
    <property type="entry name" value="ArgRS_core"/>
</dbReference>
<evidence type="ECO:0000256" key="5">
    <source>
        <dbReference type="ARBA" id="ARBA00022917"/>
    </source>
</evidence>
<dbReference type="Gene3D" id="3.40.50.620">
    <property type="entry name" value="HUPs"/>
    <property type="match status" value="1"/>
</dbReference>
<evidence type="ECO:0000256" key="3">
    <source>
        <dbReference type="ARBA" id="ARBA00022741"/>
    </source>
</evidence>
<dbReference type="SUPFAM" id="SSF47323">
    <property type="entry name" value="Anticodon-binding domain of a subclass of class I aminoacyl-tRNA synthetases"/>
    <property type="match status" value="1"/>
</dbReference>
<dbReference type="SUPFAM" id="SSF55190">
    <property type="entry name" value="Arginyl-tRNA synthetase (ArgRS), N-terminal 'additional' domain"/>
    <property type="match status" value="1"/>
</dbReference>
<evidence type="ECO:0000256" key="6">
    <source>
        <dbReference type="ARBA" id="ARBA00023146"/>
    </source>
</evidence>
<dbReference type="SUPFAM" id="SSF52374">
    <property type="entry name" value="Nucleotidylyl transferase"/>
    <property type="match status" value="1"/>
</dbReference>
<dbReference type="NCBIfam" id="TIGR00456">
    <property type="entry name" value="argS"/>
    <property type="match status" value="1"/>
</dbReference>
<dbReference type="Pfam" id="PF03485">
    <property type="entry name" value="Arg_tRNA_synt_N"/>
    <property type="match status" value="1"/>
</dbReference>
<dbReference type="EMBL" id="PFBI01000003">
    <property type="protein sequence ID" value="PIR84849.1"/>
    <property type="molecule type" value="Genomic_DNA"/>
</dbReference>
<feature type="short sequence motif" description="'HIGH' region" evidence="8">
    <location>
        <begin position="122"/>
        <end position="132"/>
    </location>
</feature>
<keyword evidence="4 8" id="KW-0067">ATP-binding</keyword>
<dbReference type="SMART" id="SM01016">
    <property type="entry name" value="Arg_tRNA_synt_N"/>
    <property type="match status" value="1"/>
</dbReference>
<evidence type="ECO:0000313" key="13">
    <source>
        <dbReference type="Proteomes" id="UP000229344"/>
    </source>
</evidence>
<comment type="caution">
    <text evidence="12">The sequence shown here is derived from an EMBL/GenBank/DDBJ whole genome shotgun (WGS) entry which is preliminary data.</text>
</comment>
<dbReference type="AlphaFoldDB" id="A0A2H0UEL1"/>
<keyword evidence="6 8" id="KW-0030">Aminoacyl-tRNA synthetase</keyword>
<dbReference type="InterPro" id="IPR009080">
    <property type="entry name" value="tRNAsynth_Ia_anticodon-bd"/>
</dbReference>
<keyword evidence="2 8" id="KW-0436">Ligase</keyword>
<keyword evidence="8" id="KW-0963">Cytoplasm</keyword>
<evidence type="ECO:0000256" key="2">
    <source>
        <dbReference type="ARBA" id="ARBA00022598"/>
    </source>
</evidence>
<protein>
    <recommendedName>
        <fullName evidence="8">Arginine--tRNA ligase</fullName>
        <ecNumber evidence="8">6.1.1.19</ecNumber>
    </recommendedName>
    <alternativeName>
        <fullName evidence="8">Arginyl-tRNA synthetase</fullName>
        <shortName evidence="8">ArgRS</shortName>
    </alternativeName>
</protein>
<dbReference type="Proteomes" id="UP000229344">
    <property type="component" value="Unassembled WGS sequence"/>
</dbReference>
<comment type="subunit">
    <text evidence="8">Monomer.</text>
</comment>
<feature type="domain" description="Arginyl tRNA synthetase N-terminal" evidence="11">
    <location>
        <begin position="3"/>
        <end position="85"/>
    </location>
</feature>
<keyword evidence="3 8" id="KW-0547">Nucleotide-binding</keyword>
<dbReference type="InterPro" id="IPR014729">
    <property type="entry name" value="Rossmann-like_a/b/a_fold"/>
</dbReference>
<dbReference type="InterPro" id="IPR008909">
    <property type="entry name" value="DALR_anticod-bd"/>
</dbReference>
<dbReference type="InterPro" id="IPR001278">
    <property type="entry name" value="Arg-tRNA-ligase"/>
</dbReference>
<dbReference type="PRINTS" id="PR01038">
    <property type="entry name" value="TRNASYNTHARG"/>
</dbReference>
<dbReference type="SMART" id="SM00836">
    <property type="entry name" value="DALR_1"/>
    <property type="match status" value="1"/>
</dbReference>
<feature type="domain" description="DALR anticodon binding" evidence="10">
    <location>
        <begin position="447"/>
        <end position="560"/>
    </location>
</feature>
<comment type="similarity">
    <text evidence="1 8 9">Belongs to the class-I aminoacyl-tRNA synthetase family.</text>
</comment>
<dbReference type="InterPro" id="IPR036695">
    <property type="entry name" value="Arg-tRNA-synth_N_sf"/>
</dbReference>
<reference evidence="13" key="1">
    <citation type="submission" date="2017-09" db="EMBL/GenBank/DDBJ databases">
        <title>Depth-based differentiation of microbial function through sediment-hosted aquifers and enrichment of novel symbionts in the deep terrestrial subsurface.</title>
        <authorList>
            <person name="Probst A.J."/>
            <person name="Ladd B."/>
            <person name="Jarett J.K."/>
            <person name="Geller-Mcgrath D.E."/>
            <person name="Sieber C.M.K."/>
            <person name="Emerson J.B."/>
            <person name="Anantharaman K."/>
            <person name="Thomas B.C."/>
            <person name="Malmstrom R."/>
            <person name="Stieglmeier M."/>
            <person name="Klingl A."/>
            <person name="Woyke T."/>
            <person name="Ryan C.M."/>
            <person name="Banfield J.F."/>
        </authorList>
    </citation>
    <scope>NUCLEOTIDE SEQUENCE [LARGE SCALE GENOMIC DNA]</scope>
</reference>
<gene>
    <name evidence="8 12" type="primary">argS</name>
    <name evidence="12" type="ORF">COU16_00475</name>
</gene>
<sequence>MESVIRTAIAETAEELGFGEVDFSVEHPSDFTHGDYASNVAMVLAREAGKSPREIAEQFLAALEGQIEYVEKIEIAGPGFINFFLAREFFTEELTRALTLGNRWGGNDTEAGEHVLIEYTSPNLFKPLHVGNLVGNIVGESIARLFTANGAEVERINYPSDIGLTVAKGVWGLTKTGGNPEDIAALGEAYRAGNEAYENDPTAKEEIETVNRSLYAGDSEELNTLRAKGISTSKARLAELCRMLGTEFNLEIFESEASPLGTALVREHIQDGIFEESDDAIIFAGEKHGLHTRVFLNSQGLPTYEAKDLGNFALKQKQYPEWTKSVVVTGSEQREYFKVIIAAIREVFTEAQEKDLEHIATGFLTLNTGKMSSRKGNVLTGESMLEEMETAAKERAVESRAEDVEALAEMIAVAALKYQILRQSLGSDIIFDKERALSFEGDSGPYLQYTYARINSLLEKAAGVGVAADIKNPPETPYTVEKVIYQFPEVIEQALLDRAPHQVVTYLTELAGSFNSFYAEEKIADENDEFAPYKAAVAAVVGQTLANGLWVLGIKAPEKM</sequence>
<dbReference type="PANTHER" id="PTHR11956">
    <property type="entry name" value="ARGINYL-TRNA SYNTHETASE"/>
    <property type="match status" value="1"/>
</dbReference>
<evidence type="ECO:0000259" key="11">
    <source>
        <dbReference type="SMART" id="SM01016"/>
    </source>
</evidence>
<dbReference type="GO" id="GO:0006420">
    <property type="term" value="P:arginyl-tRNA aminoacylation"/>
    <property type="evidence" value="ECO:0007669"/>
    <property type="project" value="UniProtKB-UniRule"/>
</dbReference>
<comment type="catalytic activity">
    <reaction evidence="7 8">
        <text>tRNA(Arg) + L-arginine + ATP = L-arginyl-tRNA(Arg) + AMP + diphosphate</text>
        <dbReference type="Rhea" id="RHEA:20301"/>
        <dbReference type="Rhea" id="RHEA-COMP:9658"/>
        <dbReference type="Rhea" id="RHEA-COMP:9673"/>
        <dbReference type="ChEBI" id="CHEBI:30616"/>
        <dbReference type="ChEBI" id="CHEBI:32682"/>
        <dbReference type="ChEBI" id="CHEBI:33019"/>
        <dbReference type="ChEBI" id="CHEBI:78442"/>
        <dbReference type="ChEBI" id="CHEBI:78513"/>
        <dbReference type="ChEBI" id="CHEBI:456215"/>
        <dbReference type="EC" id="6.1.1.19"/>
    </reaction>
</comment>
<dbReference type="Gene3D" id="1.10.730.10">
    <property type="entry name" value="Isoleucyl-tRNA Synthetase, Domain 1"/>
    <property type="match status" value="1"/>
</dbReference>
<evidence type="ECO:0000256" key="7">
    <source>
        <dbReference type="ARBA" id="ARBA00049339"/>
    </source>
</evidence>
<comment type="subcellular location">
    <subcellularLocation>
        <location evidence="8">Cytoplasm</location>
    </subcellularLocation>
</comment>
<dbReference type="Pfam" id="PF00750">
    <property type="entry name" value="tRNA-synt_1d"/>
    <property type="match status" value="1"/>
</dbReference>
<dbReference type="PANTHER" id="PTHR11956:SF5">
    <property type="entry name" value="ARGININE--TRNA LIGASE, CYTOPLASMIC"/>
    <property type="match status" value="1"/>
</dbReference>
<name>A0A2H0UEL1_9BACT</name>